<evidence type="ECO:0000259" key="7">
    <source>
        <dbReference type="PROSITE" id="PS51160"/>
    </source>
</evidence>
<evidence type="ECO:0000313" key="8">
    <source>
        <dbReference type="EMBL" id="PWE17465.1"/>
    </source>
</evidence>
<accession>A0A2U2BTW2</accession>
<evidence type="ECO:0000256" key="1">
    <source>
        <dbReference type="ARBA" id="ARBA00005614"/>
    </source>
</evidence>
<comment type="caution">
    <text evidence="8">The sequence shown here is derived from an EMBL/GenBank/DDBJ whole genome shotgun (WGS) entry which is preliminary data.</text>
</comment>
<feature type="domain" description="Acylphosphatase-like" evidence="7">
    <location>
        <begin position="5"/>
        <end position="92"/>
    </location>
</feature>
<evidence type="ECO:0000313" key="9">
    <source>
        <dbReference type="Proteomes" id="UP000245168"/>
    </source>
</evidence>
<dbReference type="PROSITE" id="PS00150">
    <property type="entry name" value="ACYLPHOSPHATASE_1"/>
    <property type="match status" value="1"/>
</dbReference>
<protein>
    <recommendedName>
        <fullName evidence="2 4">Acylphosphatase</fullName>
        <ecNumber evidence="2 4">3.6.1.7</ecNumber>
    </recommendedName>
</protein>
<dbReference type="Proteomes" id="UP000245168">
    <property type="component" value="Unassembled WGS sequence"/>
</dbReference>
<keyword evidence="4 5" id="KW-0378">Hydrolase</keyword>
<dbReference type="Pfam" id="PF00708">
    <property type="entry name" value="Acylphosphatase"/>
    <property type="match status" value="1"/>
</dbReference>
<dbReference type="Gene3D" id="3.30.70.100">
    <property type="match status" value="1"/>
</dbReference>
<reference evidence="9" key="1">
    <citation type="submission" date="2018-05" db="EMBL/GenBank/DDBJ databases">
        <authorList>
            <person name="Liu B.-T."/>
        </authorList>
    </citation>
    <scope>NUCLEOTIDE SEQUENCE [LARGE SCALE GENOMIC DNA]</scope>
    <source>
        <strain evidence="9">WD6-1</strain>
    </source>
</reference>
<comment type="similarity">
    <text evidence="1 6">Belongs to the acylphosphatase family.</text>
</comment>
<dbReference type="InterPro" id="IPR001792">
    <property type="entry name" value="Acylphosphatase-like_dom"/>
</dbReference>
<dbReference type="OrthoDB" id="5295388at2"/>
<evidence type="ECO:0000256" key="4">
    <source>
        <dbReference type="PROSITE-ProRule" id="PRU00520"/>
    </source>
</evidence>
<dbReference type="PRINTS" id="PR00112">
    <property type="entry name" value="ACYLPHPHTASE"/>
</dbReference>
<proteinExistence type="inferred from homology"/>
<gene>
    <name evidence="8" type="ORF">DDZ18_07240</name>
</gene>
<dbReference type="PROSITE" id="PS00151">
    <property type="entry name" value="ACYLPHOSPHATASE_2"/>
    <property type="match status" value="1"/>
</dbReference>
<dbReference type="InterPro" id="IPR020456">
    <property type="entry name" value="Acylphosphatase"/>
</dbReference>
<organism evidence="8 9">
    <name type="scientific">Marinicauda salina</name>
    <dbReference type="NCBI Taxonomy" id="2135793"/>
    <lineage>
        <taxon>Bacteria</taxon>
        <taxon>Pseudomonadati</taxon>
        <taxon>Pseudomonadota</taxon>
        <taxon>Alphaproteobacteria</taxon>
        <taxon>Maricaulales</taxon>
        <taxon>Maricaulaceae</taxon>
        <taxon>Marinicauda</taxon>
    </lineage>
</organism>
<dbReference type="InterPro" id="IPR036046">
    <property type="entry name" value="Acylphosphatase-like_dom_sf"/>
</dbReference>
<dbReference type="SUPFAM" id="SSF54975">
    <property type="entry name" value="Acylphosphatase/BLUF domain-like"/>
    <property type="match status" value="1"/>
</dbReference>
<evidence type="ECO:0000256" key="5">
    <source>
        <dbReference type="RuleBase" id="RU000553"/>
    </source>
</evidence>
<dbReference type="EMBL" id="QEXV01000003">
    <property type="protein sequence ID" value="PWE17465.1"/>
    <property type="molecule type" value="Genomic_DNA"/>
</dbReference>
<dbReference type="PROSITE" id="PS51160">
    <property type="entry name" value="ACYLPHOSPHATASE_3"/>
    <property type="match status" value="1"/>
</dbReference>
<dbReference type="AlphaFoldDB" id="A0A2U2BTW2"/>
<evidence type="ECO:0000256" key="6">
    <source>
        <dbReference type="RuleBase" id="RU004168"/>
    </source>
</evidence>
<feature type="active site" evidence="4">
    <location>
        <position position="20"/>
    </location>
</feature>
<dbReference type="PANTHER" id="PTHR47268:SF4">
    <property type="entry name" value="ACYLPHOSPHATASE"/>
    <property type="match status" value="1"/>
</dbReference>
<evidence type="ECO:0000256" key="2">
    <source>
        <dbReference type="ARBA" id="ARBA00012150"/>
    </source>
</evidence>
<comment type="catalytic activity">
    <reaction evidence="3 4 5">
        <text>an acyl phosphate + H2O = a carboxylate + phosphate + H(+)</text>
        <dbReference type="Rhea" id="RHEA:14965"/>
        <dbReference type="ChEBI" id="CHEBI:15377"/>
        <dbReference type="ChEBI" id="CHEBI:15378"/>
        <dbReference type="ChEBI" id="CHEBI:29067"/>
        <dbReference type="ChEBI" id="CHEBI:43474"/>
        <dbReference type="ChEBI" id="CHEBI:59918"/>
        <dbReference type="EC" id="3.6.1.7"/>
    </reaction>
</comment>
<dbReference type="PANTHER" id="PTHR47268">
    <property type="entry name" value="ACYLPHOSPHATASE"/>
    <property type="match status" value="1"/>
</dbReference>
<dbReference type="RefSeq" id="WP_109252696.1">
    <property type="nucleotide sequence ID" value="NZ_QEXV01000003.1"/>
</dbReference>
<evidence type="ECO:0000256" key="3">
    <source>
        <dbReference type="ARBA" id="ARBA00047645"/>
    </source>
</evidence>
<dbReference type="GO" id="GO:0003998">
    <property type="term" value="F:acylphosphatase activity"/>
    <property type="evidence" value="ECO:0007669"/>
    <property type="project" value="UniProtKB-EC"/>
</dbReference>
<keyword evidence="9" id="KW-1185">Reference proteome</keyword>
<name>A0A2U2BTW2_9PROT</name>
<sequence>MTEIAVAARITGRVQGVSFRAWTQAMAERRGVAGWVRNEPDGSVRALLMGEEGAVADVVRALHDGPPAAQVEAVATETVEPDPDAADFEITG</sequence>
<dbReference type="EC" id="3.6.1.7" evidence="2 4"/>
<dbReference type="InterPro" id="IPR017968">
    <property type="entry name" value="Acylphosphatase_CS"/>
</dbReference>
<feature type="active site" evidence="4">
    <location>
        <position position="38"/>
    </location>
</feature>